<dbReference type="InterPro" id="IPR007403">
    <property type="entry name" value="DUF456"/>
</dbReference>
<proteinExistence type="predicted"/>
<keyword evidence="1" id="KW-0472">Membrane</keyword>
<feature type="transmembrane region" description="Helical" evidence="1">
    <location>
        <begin position="88"/>
        <end position="113"/>
    </location>
</feature>
<dbReference type="AlphaFoldDB" id="A0A6B0T399"/>
<organism evidence="2 3">
    <name type="scientific">Halovenus carboxidivorans</name>
    <dbReference type="NCBI Taxonomy" id="2692199"/>
    <lineage>
        <taxon>Archaea</taxon>
        <taxon>Methanobacteriati</taxon>
        <taxon>Methanobacteriota</taxon>
        <taxon>Stenosarchaea group</taxon>
        <taxon>Halobacteria</taxon>
        <taxon>Halobacteriales</taxon>
        <taxon>Haloarculaceae</taxon>
        <taxon>Halovenus</taxon>
    </lineage>
</organism>
<comment type="caution">
    <text evidence="2">The sequence shown here is derived from an EMBL/GenBank/DDBJ whole genome shotgun (WGS) entry which is preliminary data.</text>
</comment>
<gene>
    <name evidence="2" type="ORF">GRX03_08325</name>
</gene>
<accession>A0A6B0T399</accession>
<keyword evidence="1" id="KW-0812">Transmembrane</keyword>
<feature type="transmembrane region" description="Helical" evidence="1">
    <location>
        <begin position="125"/>
        <end position="158"/>
    </location>
</feature>
<evidence type="ECO:0000313" key="2">
    <source>
        <dbReference type="EMBL" id="MXR51607.1"/>
    </source>
</evidence>
<sequence length="159" mass="16056">MLAFTLLAFGLLVAGVVGSLLPTLPGPLLSLAGVYTYWWASGFTAPSTLLVAVVTALVLLTVVGGLFEDVIAARLGGASGWSATAAGLVGFVCFFALGPVGMLLGSATTVFVLEYRRQRDAKAGATAATAVVLATIGSTLVQLLVTSTLLVAMALVVLL</sequence>
<reference evidence="2 3" key="1">
    <citation type="submission" date="2019-12" db="EMBL/GenBank/DDBJ databases">
        <title>Isolation and characterization of three novel carbon monoxide-oxidizing members of Halobacteria from salione crusts and soils.</title>
        <authorList>
            <person name="Myers M.R."/>
            <person name="King G.M."/>
        </authorList>
    </citation>
    <scope>NUCLEOTIDE SEQUENCE [LARGE SCALE GENOMIC DNA]</scope>
    <source>
        <strain evidence="2 3">WSH3</strain>
    </source>
</reference>
<dbReference type="OrthoDB" id="206263at2157"/>
<evidence type="ECO:0000256" key="1">
    <source>
        <dbReference type="SAM" id="Phobius"/>
    </source>
</evidence>
<keyword evidence="3" id="KW-1185">Reference proteome</keyword>
<name>A0A6B0T399_9EURY</name>
<dbReference type="EMBL" id="WUUT01000003">
    <property type="protein sequence ID" value="MXR51607.1"/>
    <property type="molecule type" value="Genomic_DNA"/>
</dbReference>
<dbReference type="Proteomes" id="UP000466535">
    <property type="component" value="Unassembled WGS sequence"/>
</dbReference>
<evidence type="ECO:0000313" key="3">
    <source>
        <dbReference type="Proteomes" id="UP000466535"/>
    </source>
</evidence>
<protein>
    <submittedName>
        <fullName evidence="2">DUF456 family protein</fullName>
    </submittedName>
</protein>
<keyword evidence="1" id="KW-1133">Transmembrane helix</keyword>
<dbReference type="Pfam" id="PF04306">
    <property type="entry name" value="DUF456"/>
    <property type="match status" value="1"/>
</dbReference>
<feature type="transmembrane region" description="Helical" evidence="1">
    <location>
        <begin position="42"/>
        <end position="67"/>
    </location>
</feature>
<dbReference type="RefSeq" id="WP_159763753.1">
    <property type="nucleotide sequence ID" value="NZ_WUUT01000003.1"/>
</dbReference>